<dbReference type="EMBL" id="NMPR01000035">
    <property type="protein sequence ID" value="KAA8633581.1"/>
    <property type="molecule type" value="Genomic_DNA"/>
</dbReference>
<evidence type="ECO:0000313" key="4">
    <source>
        <dbReference type="Proteomes" id="UP000433876"/>
    </source>
</evidence>
<feature type="transmembrane region" description="Helical" evidence="1">
    <location>
        <begin position="180"/>
        <end position="201"/>
    </location>
</feature>
<evidence type="ECO:0008006" key="5">
    <source>
        <dbReference type="Google" id="ProtNLM"/>
    </source>
</evidence>
<dbReference type="Proteomes" id="UP000433876">
    <property type="component" value="Unassembled WGS sequence"/>
</dbReference>
<keyword evidence="2" id="KW-0732">Signal</keyword>
<keyword evidence="1" id="KW-1133">Transmembrane helix</keyword>
<feature type="chain" id="PRO_5035816005" description="Pali-domain-containing protein" evidence="2">
    <location>
        <begin position="29"/>
        <end position="233"/>
    </location>
</feature>
<evidence type="ECO:0000256" key="1">
    <source>
        <dbReference type="SAM" id="Phobius"/>
    </source>
</evidence>
<comment type="caution">
    <text evidence="3">The sequence shown here is derived from an EMBL/GenBank/DDBJ whole genome shotgun (WGS) entry which is preliminary data.</text>
</comment>
<dbReference type="PANTHER" id="PTHR28013">
    <property type="entry name" value="PROTEIN DCV1-RELATED"/>
    <property type="match status" value="1"/>
</dbReference>
<evidence type="ECO:0000256" key="2">
    <source>
        <dbReference type="SAM" id="SignalP"/>
    </source>
</evidence>
<name>A0A8S8ZYC6_SORMA</name>
<dbReference type="InterPro" id="IPR051380">
    <property type="entry name" value="pH-response_reg_palI/RIM9"/>
</dbReference>
<feature type="transmembrane region" description="Helical" evidence="1">
    <location>
        <begin position="108"/>
        <end position="130"/>
    </location>
</feature>
<dbReference type="GO" id="GO:0032153">
    <property type="term" value="C:cell division site"/>
    <property type="evidence" value="ECO:0007669"/>
    <property type="project" value="TreeGrafter"/>
</dbReference>
<evidence type="ECO:0000313" key="3">
    <source>
        <dbReference type="EMBL" id="KAA8633581.1"/>
    </source>
</evidence>
<reference evidence="3 4" key="1">
    <citation type="submission" date="2017-07" db="EMBL/GenBank/DDBJ databases">
        <title>Genome sequence of the Sordaria macrospora wild type strain R19027.</title>
        <authorList>
            <person name="Nowrousian M."/>
            <person name="Teichert I."/>
            <person name="Kueck U."/>
        </authorList>
    </citation>
    <scope>NUCLEOTIDE SEQUENCE [LARGE SCALE GENOMIC DNA]</scope>
    <source>
        <strain evidence="3 4">R19027</strain>
        <tissue evidence="3">Mycelium</tissue>
    </source>
</reference>
<protein>
    <recommendedName>
        <fullName evidence="5">Pali-domain-containing protein</fullName>
    </recommendedName>
</protein>
<dbReference type="OMA" id="FGTFGWC"/>
<sequence>MARTGFFHHFGTFLLLAATVLLIVTCISSPVVNDISIMKVDLGSLHVGRFKRVTFGTFGWCEIADGQSDSCSKSRVGYNAANVMRTIDGTSFSNYSENTIKALTKAMILHPIACGLNFIAFLLALGAGLVGSFLASMVAALAFIVTVVIMIMDFVTFSILKSNVNDNNAGSRAHWGSAAWTTLAAAICSLLGMIILFITCCSARIHKKRNRHVEPKNDYGVATPVAPRRRRWF</sequence>
<dbReference type="GO" id="GO:0035838">
    <property type="term" value="C:growing cell tip"/>
    <property type="evidence" value="ECO:0007669"/>
    <property type="project" value="TreeGrafter"/>
</dbReference>
<feature type="signal peptide" evidence="2">
    <location>
        <begin position="1"/>
        <end position="28"/>
    </location>
</feature>
<dbReference type="PANTHER" id="PTHR28013:SF7">
    <property type="entry name" value="PALI-DOMAIN-CONTAINING PROTEIN"/>
    <property type="match status" value="1"/>
</dbReference>
<dbReference type="AlphaFoldDB" id="A0A8S8ZYC6"/>
<feature type="transmembrane region" description="Helical" evidence="1">
    <location>
        <begin position="137"/>
        <end position="160"/>
    </location>
</feature>
<gene>
    <name evidence="3" type="ORF">SMACR_04046</name>
</gene>
<dbReference type="GO" id="GO:0005886">
    <property type="term" value="C:plasma membrane"/>
    <property type="evidence" value="ECO:0007669"/>
    <property type="project" value="InterPro"/>
</dbReference>
<dbReference type="Pfam" id="PF06687">
    <property type="entry name" value="SUR7"/>
    <property type="match status" value="1"/>
</dbReference>
<proteinExistence type="predicted"/>
<keyword evidence="1" id="KW-0812">Transmembrane</keyword>
<organism evidence="3 4">
    <name type="scientific">Sordaria macrospora</name>
    <dbReference type="NCBI Taxonomy" id="5147"/>
    <lineage>
        <taxon>Eukaryota</taxon>
        <taxon>Fungi</taxon>
        <taxon>Dikarya</taxon>
        <taxon>Ascomycota</taxon>
        <taxon>Pezizomycotina</taxon>
        <taxon>Sordariomycetes</taxon>
        <taxon>Sordariomycetidae</taxon>
        <taxon>Sordariales</taxon>
        <taxon>Sordariaceae</taxon>
        <taxon>Sordaria</taxon>
    </lineage>
</organism>
<accession>A0A8S8ZYC6</accession>
<dbReference type="InterPro" id="IPR009571">
    <property type="entry name" value="SUR7/Rim9-like_fungi"/>
</dbReference>
<dbReference type="VEuPathDB" id="FungiDB:SMAC_04046"/>
<keyword evidence="1" id="KW-0472">Membrane</keyword>